<sequence length="407" mass="44272">MRHTAESASPREFTARLGDRGLFPHLRPLVYLNHAGISAPSQPVRLAVIAYLDEYAKLGSAAYPRWHAQRLRLRDRLGRLVGATGADIGFVQSTTAGLTAIALCFPWRQGDRIVLFTGEFPANVTPWLRAAELFRLEPVFLPLDGFRTADGDGLARLEEELRRGVRLVATSAVQFQTGLRMPLAEMGALCRAHGAELCVDAVQACGAVPVDVGAAQIDYLACGSHKWLMSLEGAGFVYIRPERLAALRPSVAGWLSHENPVSFLLEGPDRLRYDRPIRQRADFVEGGNVNAGGFAALEASLDLIDQIGVAQIHAHANAFNDALEPALVERGFASLRSPDPARRSAMLSLLPPPGIDVILLRAALDDLGITCATPDGALRFSPHWPNAIDETEQVIYSVDEALRRLRG</sequence>
<dbReference type="Pfam" id="PF00266">
    <property type="entry name" value="Aminotran_5"/>
    <property type="match status" value="1"/>
</dbReference>
<dbReference type="Gene3D" id="3.40.640.10">
    <property type="entry name" value="Type I PLP-dependent aspartate aminotransferase-like (Major domain)"/>
    <property type="match status" value="1"/>
</dbReference>
<comment type="caution">
    <text evidence="6">The sequence shown here is derived from an EMBL/GenBank/DDBJ whole genome shotgun (WGS) entry which is preliminary data.</text>
</comment>
<dbReference type="SUPFAM" id="SSF53383">
    <property type="entry name" value="PLP-dependent transferases"/>
    <property type="match status" value="1"/>
</dbReference>
<keyword evidence="2" id="KW-0663">Pyridoxal phosphate</keyword>
<keyword evidence="7" id="KW-1185">Reference proteome</keyword>
<proteinExistence type="inferred from homology"/>
<dbReference type="STRING" id="1192034.CAP_1423"/>
<dbReference type="AlphaFoldDB" id="A0A017TDP8"/>
<dbReference type="Gene3D" id="3.90.1150.10">
    <property type="entry name" value="Aspartate Aminotransferase, domain 1"/>
    <property type="match status" value="1"/>
</dbReference>
<dbReference type="OrthoDB" id="9808002at2"/>
<evidence type="ECO:0000256" key="1">
    <source>
        <dbReference type="ARBA" id="ARBA00001933"/>
    </source>
</evidence>
<organism evidence="6 7">
    <name type="scientific">Chondromyces apiculatus DSM 436</name>
    <dbReference type="NCBI Taxonomy" id="1192034"/>
    <lineage>
        <taxon>Bacteria</taxon>
        <taxon>Pseudomonadati</taxon>
        <taxon>Myxococcota</taxon>
        <taxon>Polyangia</taxon>
        <taxon>Polyangiales</taxon>
        <taxon>Polyangiaceae</taxon>
        <taxon>Chondromyces</taxon>
    </lineage>
</organism>
<dbReference type="PROSITE" id="PS00595">
    <property type="entry name" value="AA_TRANSFER_CLASS_5"/>
    <property type="match status" value="1"/>
</dbReference>
<accession>A0A017TDP8</accession>
<dbReference type="InterPro" id="IPR015421">
    <property type="entry name" value="PyrdxlP-dep_Trfase_major"/>
</dbReference>
<dbReference type="EMBL" id="ASRX01000014">
    <property type="protein sequence ID" value="EYF06726.1"/>
    <property type="molecule type" value="Genomic_DNA"/>
</dbReference>
<name>A0A017TDP8_9BACT</name>
<gene>
    <name evidence="6" type="ORF">CAP_1423</name>
</gene>
<dbReference type="RefSeq" id="WP_044239058.1">
    <property type="nucleotide sequence ID" value="NZ_ASRX01000014.1"/>
</dbReference>
<comment type="cofactor">
    <cofactor evidence="1 4">
        <name>pyridoxal 5'-phosphate</name>
        <dbReference type="ChEBI" id="CHEBI:597326"/>
    </cofactor>
</comment>
<evidence type="ECO:0000313" key="6">
    <source>
        <dbReference type="EMBL" id="EYF06726.1"/>
    </source>
</evidence>
<evidence type="ECO:0000256" key="2">
    <source>
        <dbReference type="ARBA" id="ARBA00022898"/>
    </source>
</evidence>
<dbReference type="InterPro" id="IPR000192">
    <property type="entry name" value="Aminotrans_V_dom"/>
</dbReference>
<dbReference type="PANTHER" id="PTHR43586">
    <property type="entry name" value="CYSTEINE DESULFURASE"/>
    <property type="match status" value="1"/>
</dbReference>
<dbReference type="InterPro" id="IPR015422">
    <property type="entry name" value="PyrdxlP-dep_Trfase_small"/>
</dbReference>
<protein>
    <submittedName>
        <fullName evidence="6">Cysteine desulfurase</fullName>
    </submittedName>
</protein>
<reference evidence="6 7" key="1">
    <citation type="submission" date="2013-05" db="EMBL/GenBank/DDBJ databases">
        <title>Genome assembly of Chondromyces apiculatus DSM 436.</title>
        <authorList>
            <person name="Sharma G."/>
            <person name="Khatri I."/>
            <person name="Kaur C."/>
            <person name="Mayilraj S."/>
            <person name="Subramanian S."/>
        </authorList>
    </citation>
    <scope>NUCLEOTIDE SEQUENCE [LARGE SCALE GENOMIC DNA]</scope>
    <source>
        <strain evidence="6 7">DSM 436</strain>
    </source>
</reference>
<dbReference type="InterPro" id="IPR020578">
    <property type="entry name" value="Aminotrans_V_PyrdxlP_BS"/>
</dbReference>
<evidence type="ECO:0000259" key="5">
    <source>
        <dbReference type="Pfam" id="PF00266"/>
    </source>
</evidence>
<dbReference type="InterPro" id="IPR015424">
    <property type="entry name" value="PyrdxlP-dep_Trfase"/>
</dbReference>
<dbReference type="eggNOG" id="COG0520">
    <property type="taxonomic scope" value="Bacteria"/>
</dbReference>
<evidence type="ECO:0000256" key="4">
    <source>
        <dbReference type="RuleBase" id="RU004504"/>
    </source>
</evidence>
<dbReference type="PANTHER" id="PTHR43586:SF15">
    <property type="entry name" value="BLR3095 PROTEIN"/>
    <property type="match status" value="1"/>
</dbReference>
<feature type="domain" description="Aminotransferase class V" evidence="5">
    <location>
        <begin position="30"/>
        <end position="370"/>
    </location>
</feature>
<evidence type="ECO:0000313" key="7">
    <source>
        <dbReference type="Proteomes" id="UP000019678"/>
    </source>
</evidence>
<evidence type="ECO:0000256" key="3">
    <source>
        <dbReference type="RuleBase" id="RU004075"/>
    </source>
</evidence>
<comment type="similarity">
    <text evidence="3">Belongs to the class-V pyridoxal-phosphate-dependent aminotransferase family.</text>
</comment>
<dbReference type="Proteomes" id="UP000019678">
    <property type="component" value="Unassembled WGS sequence"/>
</dbReference>